<dbReference type="EMBL" id="JAPTGG010000003">
    <property type="protein sequence ID" value="MCZ0864498.1"/>
    <property type="molecule type" value="Genomic_DNA"/>
</dbReference>
<dbReference type="RefSeq" id="WP_258330653.1">
    <property type="nucleotide sequence ID" value="NZ_JAPTGG010000003.1"/>
</dbReference>
<dbReference type="Proteomes" id="UP001069090">
    <property type="component" value="Unassembled WGS sequence"/>
</dbReference>
<comment type="caution">
    <text evidence="2">The sequence shown here is derived from an EMBL/GenBank/DDBJ whole genome shotgun (WGS) entry which is preliminary data.</text>
</comment>
<protein>
    <submittedName>
        <fullName evidence="2">Uncharacterized protein</fullName>
    </submittedName>
</protein>
<keyword evidence="3" id="KW-1185">Reference proteome</keyword>
<feature type="transmembrane region" description="Helical" evidence="1">
    <location>
        <begin position="25"/>
        <end position="44"/>
    </location>
</feature>
<evidence type="ECO:0000313" key="3">
    <source>
        <dbReference type="Proteomes" id="UP001069090"/>
    </source>
</evidence>
<keyword evidence="1" id="KW-0472">Membrane</keyword>
<accession>A0A9J6RJD3</accession>
<proteinExistence type="predicted"/>
<name>A0A9J6RJD3_9GAMM</name>
<sequence>MKPLLLSAFVFPGSGYFLLKKPLAGTVSALIVVAVLVVLIKEAWYKSQIISQRIINGDLPIDPAAIQQAILNTPGQVSAGTLSSLSWLLAIVWVWGMIDCYRLVKKAQAKNS</sequence>
<keyword evidence="1" id="KW-0812">Transmembrane</keyword>
<organism evidence="2 3">
    <name type="scientific">Dasania phycosphaerae</name>
    <dbReference type="NCBI Taxonomy" id="2950436"/>
    <lineage>
        <taxon>Bacteria</taxon>
        <taxon>Pseudomonadati</taxon>
        <taxon>Pseudomonadota</taxon>
        <taxon>Gammaproteobacteria</taxon>
        <taxon>Cellvibrionales</taxon>
        <taxon>Spongiibacteraceae</taxon>
        <taxon>Dasania</taxon>
    </lineage>
</organism>
<keyword evidence="1" id="KW-1133">Transmembrane helix</keyword>
<reference evidence="2 3" key="1">
    <citation type="submission" date="2022-12" db="EMBL/GenBank/DDBJ databases">
        <title>Dasania phycosphaerae sp. nov., isolated from particulate material of the south coast of Korea.</title>
        <authorList>
            <person name="Jiang Y."/>
        </authorList>
    </citation>
    <scope>NUCLEOTIDE SEQUENCE [LARGE SCALE GENOMIC DNA]</scope>
    <source>
        <strain evidence="2 3">GY-19</strain>
    </source>
</reference>
<gene>
    <name evidence="2" type="ORF">O0V09_04765</name>
</gene>
<evidence type="ECO:0000313" key="2">
    <source>
        <dbReference type="EMBL" id="MCZ0864498.1"/>
    </source>
</evidence>
<evidence type="ECO:0000256" key="1">
    <source>
        <dbReference type="SAM" id="Phobius"/>
    </source>
</evidence>
<dbReference type="AlphaFoldDB" id="A0A9J6RJD3"/>